<organism evidence="2 3">
    <name type="scientific">Microvirga tunisiensis</name>
    <dbReference type="NCBI Taxonomy" id="2108360"/>
    <lineage>
        <taxon>Bacteria</taxon>
        <taxon>Pseudomonadati</taxon>
        <taxon>Pseudomonadota</taxon>
        <taxon>Alphaproteobacteria</taxon>
        <taxon>Hyphomicrobiales</taxon>
        <taxon>Methylobacteriaceae</taxon>
        <taxon>Microvirga</taxon>
    </lineage>
</organism>
<evidence type="ECO:0000256" key="1">
    <source>
        <dbReference type="SAM" id="MobiDB-lite"/>
    </source>
</evidence>
<comment type="caution">
    <text evidence="2">The sequence shown here is derived from an EMBL/GenBank/DDBJ whole genome shotgun (WGS) entry which is preliminary data.</text>
</comment>
<evidence type="ECO:0000313" key="3">
    <source>
        <dbReference type="Proteomes" id="UP000403266"/>
    </source>
</evidence>
<feature type="region of interest" description="Disordered" evidence="1">
    <location>
        <begin position="130"/>
        <end position="155"/>
    </location>
</feature>
<dbReference type="SUPFAM" id="SSF46626">
    <property type="entry name" value="Cytochrome c"/>
    <property type="match status" value="1"/>
</dbReference>
<sequence>MGCWFPFHAAGQATRDEDGRYYADNGEPTYYIAQDGQVDWSTFNGYRRYHAQCHMCHGPDAEGSTFAPSLLAPMKAMDYTTFRDLVIHGLRTVDPAQQRVMRAMGQDRNVMCHLPDIYVYLKARADGVLGRRRPDNHQPKSEAAARDEVACLGNP</sequence>
<protein>
    <submittedName>
        <fullName evidence="2">C-type cytochrome, methanol metabolism-related</fullName>
    </submittedName>
</protein>
<feature type="compositionally biased region" description="Basic and acidic residues" evidence="1">
    <location>
        <begin position="132"/>
        <end position="149"/>
    </location>
</feature>
<dbReference type="Proteomes" id="UP000403266">
    <property type="component" value="Unassembled WGS sequence"/>
</dbReference>
<dbReference type="InterPro" id="IPR022411">
    <property type="entry name" value="C-typ_cyt_methanol_metab-rel"/>
</dbReference>
<dbReference type="Gene3D" id="1.10.760.10">
    <property type="entry name" value="Cytochrome c-like domain"/>
    <property type="match status" value="1"/>
</dbReference>
<keyword evidence="3" id="KW-1185">Reference proteome</keyword>
<dbReference type="RefSeq" id="WP_152716736.1">
    <property type="nucleotide sequence ID" value="NZ_VOSJ01000303.1"/>
</dbReference>
<dbReference type="InterPro" id="IPR036909">
    <property type="entry name" value="Cyt_c-like_dom_sf"/>
</dbReference>
<reference evidence="2 3" key="1">
    <citation type="journal article" date="2019" name="Syst. Appl. Microbiol.">
        <title>Microvirga tunisiensis sp. nov., a root nodule symbiotic bacterium isolated from Lupinus micranthus and L. luteus grown in Northern Tunisia.</title>
        <authorList>
            <person name="Msaddak A."/>
            <person name="Rejili M."/>
            <person name="Duran D."/>
            <person name="Mars M."/>
            <person name="Palacios J.M."/>
            <person name="Ruiz-Argueso T."/>
            <person name="Rey L."/>
            <person name="Imperial J."/>
        </authorList>
    </citation>
    <scope>NUCLEOTIDE SEQUENCE [LARGE SCALE GENOMIC DNA]</scope>
    <source>
        <strain evidence="2 3">Lmie10</strain>
    </source>
</reference>
<dbReference type="EMBL" id="VOSK01000279">
    <property type="protein sequence ID" value="MPR29862.1"/>
    <property type="molecule type" value="Genomic_DNA"/>
</dbReference>
<evidence type="ECO:0000313" key="2">
    <source>
        <dbReference type="EMBL" id="MPR29862.1"/>
    </source>
</evidence>
<dbReference type="GO" id="GO:0020037">
    <property type="term" value="F:heme binding"/>
    <property type="evidence" value="ECO:0007669"/>
    <property type="project" value="InterPro"/>
</dbReference>
<accession>A0A5N7MS82</accession>
<proteinExistence type="predicted"/>
<gene>
    <name evidence="2" type="ORF">FS320_33560</name>
</gene>
<dbReference type="AlphaFoldDB" id="A0A5N7MS82"/>
<dbReference type="NCBIfam" id="TIGR03874">
    <property type="entry name" value="4cys_cytochr"/>
    <property type="match status" value="1"/>
</dbReference>
<dbReference type="OrthoDB" id="5770300at2"/>
<dbReference type="GO" id="GO:0009055">
    <property type="term" value="F:electron transfer activity"/>
    <property type="evidence" value="ECO:0007669"/>
    <property type="project" value="InterPro"/>
</dbReference>
<name>A0A5N7MS82_9HYPH</name>